<comment type="caution">
    <text evidence="2">The sequence shown here is derived from an EMBL/GenBank/DDBJ whole genome shotgun (WGS) entry which is preliminary data.</text>
</comment>
<gene>
    <name evidence="2" type="ORF">GX859_04510</name>
</gene>
<evidence type="ECO:0000313" key="2">
    <source>
        <dbReference type="EMBL" id="NLA55550.1"/>
    </source>
</evidence>
<dbReference type="SUPFAM" id="SSF82549">
    <property type="entry name" value="DAK1/DegV-like"/>
    <property type="match status" value="1"/>
</dbReference>
<dbReference type="AlphaFoldDB" id="A0A7X6SVV8"/>
<dbReference type="EMBL" id="JAAZHI010000095">
    <property type="protein sequence ID" value="NLA55550.1"/>
    <property type="molecule type" value="Genomic_DNA"/>
</dbReference>
<keyword evidence="1" id="KW-0446">Lipid-binding</keyword>
<dbReference type="Gene3D" id="3.40.50.10170">
    <property type="match status" value="1"/>
</dbReference>
<dbReference type="InterPro" id="IPR050270">
    <property type="entry name" value="DegV_domain_contain"/>
</dbReference>
<dbReference type="GO" id="GO:0008289">
    <property type="term" value="F:lipid binding"/>
    <property type="evidence" value="ECO:0007669"/>
    <property type="project" value="UniProtKB-KW"/>
</dbReference>
<reference evidence="2 3" key="1">
    <citation type="journal article" date="2020" name="Biotechnol. Biofuels">
        <title>New insights from the biogas microbiome by comprehensive genome-resolved metagenomics of nearly 1600 species originating from multiple anaerobic digesters.</title>
        <authorList>
            <person name="Campanaro S."/>
            <person name="Treu L."/>
            <person name="Rodriguez-R L.M."/>
            <person name="Kovalovszki A."/>
            <person name="Ziels R.M."/>
            <person name="Maus I."/>
            <person name="Zhu X."/>
            <person name="Kougias P.G."/>
            <person name="Basile A."/>
            <person name="Luo G."/>
            <person name="Schluter A."/>
            <person name="Konstantinidis K.T."/>
            <person name="Angelidaki I."/>
        </authorList>
    </citation>
    <scope>NUCLEOTIDE SEQUENCE [LARGE SCALE GENOMIC DNA]</scope>
    <source>
        <strain evidence="2">AS15tlH2ME_198</strain>
    </source>
</reference>
<dbReference type="PROSITE" id="PS51482">
    <property type="entry name" value="DEGV"/>
    <property type="match status" value="1"/>
</dbReference>
<dbReference type="NCBIfam" id="TIGR00762">
    <property type="entry name" value="DegV"/>
    <property type="match status" value="1"/>
</dbReference>
<dbReference type="Gene3D" id="3.30.1180.10">
    <property type="match status" value="1"/>
</dbReference>
<dbReference type="InterPro" id="IPR043168">
    <property type="entry name" value="DegV_C"/>
</dbReference>
<proteinExistence type="predicted"/>
<accession>A0A7X6SVV8</accession>
<protein>
    <submittedName>
        <fullName evidence="2">DegV family protein</fullName>
    </submittedName>
</protein>
<evidence type="ECO:0000313" key="3">
    <source>
        <dbReference type="Proteomes" id="UP000557899"/>
    </source>
</evidence>
<name>A0A7X6SVV8_9CORY</name>
<organism evidence="2 3">
    <name type="scientific">Corynebacterium humireducens</name>
    <dbReference type="NCBI Taxonomy" id="1223514"/>
    <lineage>
        <taxon>Bacteria</taxon>
        <taxon>Bacillati</taxon>
        <taxon>Actinomycetota</taxon>
        <taxon>Actinomycetes</taxon>
        <taxon>Mycobacteriales</taxon>
        <taxon>Corynebacteriaceae</taxon>
        <taxon>Corynebacterium</taxon>
    </lineage>
</organism>
<dbReference type="PANTHER" id="PTHR33434">
    <property type="entry name" value="DEGV DOMAIN-CONTAINING PROTEIN DR_1986-RELATED"/>
    <property type="match status" value="1"/>
</dbReference>
<dbReference type="InterPro" id="IPR003797">
    <property type="entry name" value="DegV"/>
</dbReference>
<dbReference type="Pfam" id="PF02645">
    <property type="entry name" value="DegV"/>
    <property type="match status" value="1"/>
</dbReference>
<dbReference type="PANTHER" id="PTHR33434:SF2">
    <property type="entry name" value="FATTY ACID-BINDING PROTEIN TM_1468"/>
    <property type="match status" value="1"/>
</dbReference>
<evidence type="ECO:0000256" key="1">
    <source>
        <dbReference type="ARBA" id="ARBA00023121"/>
    </source>
</evidence>
<sequence>MNHSFAILTEASCDLPPERLQVPDLAVVPLPITVGDASYNCYPDERELKLSDFYAMLRDKQPVSTAAPSPAAFTASAEPFLQQGLDVLYIGLSSSVSGTYAAGVLALRDLKEKYPERVIRTVDTLSGSQGEGLLVEMAVEARAQGLGIEETAQLIEEKRMQVLHSFTVQDLHFIARSGRLSGYAALVGSLLSFKPLLWLGRDGLIRAVGRARGMRKAIAVMVDTVKDKAVDLKNQCIYISHADVLDLANELADRLRDIGARRFVIHQLGPSIGAHGGPGALAVFWLGTGR</sequence>
<dbReference type="Proteomes" id="UP000557899">
    <property type="component" value="Unassembled WGS sequence"/>
</dbReference>